<proteinExistence type="predicted"/>
<dbReference type="CDD" id="cd00063">
    <property type="entry name" value="FN3"/>
    <property type="match status" value="1"/>
</dbReference>
<accession>A0ABP8CAZ8</accession>
<dbReference type="PANTHER" id="PTHR31988">
    <property type="entry name" value="ESTERASE, PUTATIVE (DUF303)-RELATED"/>
    <property type="match status" value="1"/>
</dbReference>
<dbReference type="RefSeq" id="WP_344788305.1">
    <property type="nucleotide sequence ID" value="NZ_BAABCA010000004.1"/>
</dbReference>
<keyword evidence="5" id="KW-1185">Reference proteome</keyword>
<sequence length="655" mass="72656">MMKIKFIKELVLVFCIGMSTLNVFAQDPNFHIYLCFGQSNMEGSAAIEVQDKTGNDRFKVLAPMDCSDLGRKQGQWTIAIPPLSQCWTGLSPADYFGRTMVENLPKAVTVGVINVAIGGSDIRLFDKDKWQDYTNTYPEQWFQDKINAYGANPYKRFIELAKQAQKDGIIKGILLHQGETNQDDTNWPAYVKTIYNNMLNDLSLNKSEVPLLVGELAHEDQGGKCASMNKIIDKLPKTISTAHVISSKGCEVRDDNVHFNSAGVRELGKRYALKMLDLQGIKVASSLPEPNAPYNIQVSRINNNGFTLTWDNGLNASQATNVYIEDPAKNSGNVYLKTLGKDVNSFTFEGKQTEDLTIKPDGVYIARVQALPDDNQNAYATSIVNLNDSEGENLKFDPNMHIYLCIGQSNMEGSAAIEPQDLKANHRFKVLQSLDCGSLGKNENRWYSALPPMFHCNTGLSPADYFGRTMVENLPKKIKVGVVPVAVGGCDIRLFDKDLYQDFNATTKQSWFTDKIASYRGNPYGHLINLAKIAQKSGVIKGILLHQGEANQDDVNWPRYVQKVYNNILADLSLNANDVPLLSGEVVHEAQNGMCASMNPIINKLPKTIPTAHVISSKGCGVKSDELHFNSAGVRELGKRYATKMLSLQGYKVKK</sequence>
<comment type="caution">
    <text evidence="4">The sequence shown here is derived from an EMBL/GenBank/DDBJ whole genome shotgun (WGS) entry which is preliminary data.</text>
</comment>
<dbReference type="EMBL" id="BAABCA010000004">
    <property type="protein sequence ID" value="GAA4236843.1"/>
    <property type="molecule type" value="Genomic_DNA"/>
</dbReference>
<name>A0ABP8CAZ8_9FLAO</name>
<dbReference type="Gene3D" id="3.40.50.1110">
    <property type="entry name" value="SGNH hydrolase"/>
    <property type="match status" value="2"/>
</dbReference>
<evidence type="ECO:0000256" key="1">
    <source>
        <dbReference type="ARBA" id="ARBA00022801"/>
    </source>
</evidence>
<reference evidence="5" key="1">
    <citation type="journal article" date="2019" name="Int. J. Syst. Evol. Microbiol.">
        <title>The Global Catalogue of Microorganisms (GCM) 10K type strain sequencing project: providing services to taxonomists for standard genome sequencing and annotation.</title>
        <authorList>
            <consortium name="The Broad Institute Genomics Platform"/>
            <consortium name="The Broad Institute Genome Sequencing Center for Infectious Disease"/>
            <person name="Wu L."/>
            <person name="Ma J."/>
        </authorList>
    </citation>
    <scope>NUCLEOTIDE SEQUENCE [LARGE SCALE GENOMIC DNA]</scope>
    <source>
        <strain evidence="5">JCM 17630</strain>
    </source>
</reference>
<feature type="domain" description="Sialate O-acetylesterase" evidence="3">
    <location>
        <begin position="400"/>
        <end position="646"/>
    </location>
</feature>
<protein>
    <recommendedName>
        <fullName evidence="3">Sialate O-acetylesterase domain-containing protein</fullName>
    </recommendedName>
</protein>
<dbReference type="InterPro" id="IPR005181">
    <property type="entry name" value="SASA"/>
</dbReference>
<dbReference type="SUPFAM" id="SSF52266">
    <property type="entry name" value="SGNH hydrolase"/>
    <property type="match status" value="2"/>
</dbReference>
<feature type="domain" description="Sialate O-acetylesterase" evidence="3">
    <location>
        <begin position="30"/>
        <end position="276"/>
    </location>
</feature>
<gene>
    <name evidence="4" type="ORF">GCM10022291_22210</name>
</gene>
<dbReference type="InterPro" id="IPR036116">
    <property type="entry name" value="FN3_sf"/>
</dbReference>
<keyword evidence="2" id="KW-0732">Signal</keyword>
<dbReference type="InterPro" id="IPR003961">
    <property type="entry name" value="FN3_dom"/>
</dbReference>
<feature type="signal peptide" evidence="2">
    <location>
        <begin position="1"/>
        <end position="25"/>
    </location>
</feature>
<organism evidence="4 5">
    <name type="scientific">Postechiella marina</name>
    <dbReference type="NCBI Taxonomy" id="943941"/>
    <lineage>
        <taxon>Bacteria</taxon>
        <taxon>Pseudomonadati</taxon>
        <taxon>Bacteroidota</taxon>
        <taxon>Flavobacteriia</taxon>
        <taxon>Flavobacteriales</taxon>
        <taxon>Flavobacteriaceae</taxon>
        <taxon>Postechiella</taxon>
    </lineage>
</organism>
<feature type="chain" id="PRO_5045158652" description="Sialate O-acetylesterase domain-containing protein" evidence="2">
    <location>
        <begin position="26"/>
        <end position="655"/>
    </location>
</feature>
<dbReference type="InterPro" id="IPR052940">
    <property type="entry name" value="Carb_Esterase_6"/>
</dbReference>
<dbReference type="Pfam" id="PF03629">
    <property type="entry name" value="SASA"/>
    <property type="match status" value="2"/>
</dbReference>
<dbReference type="InterPro" id="IPR036514">
    <property type="entry name" value="SGNH_hydro_sf"/>
</dbReference>
<evidence type="ECO:0000259" key="3">
    <source>
        <dbReference type="Pfam" id="PF03629"/>
    </source>
</evidence>
<evidence type="ECO:0000313" key="4">
    <source>
        <dbReference type="EMBL" id="GAA4236843.1"/>
    </source>
</evidence>
<dbReference type="PANTHER" id="PTHR31988:SF19">
    <property type="entry name" value="9-O-ACETYL-N-ACETYLNEURAMINIC ACID DEACETYLASE-RELATED"/>
    <property type="match status" value="1"/>
</dbReference>
<dbReference type="Proteomes" id="UP001501496">
    <property type="component" value="Unassembled WGS sequence"/>
</dbReference>
<evidence type="ECO:0000313" key="5">
    <source>
        <dbReference type="Proteomes" id="UP001501496"/>
    </source>
</evidence>
<keyword evidence="1" id="KW-0378">Hydrolase</keyword>
<evidence type="ECO:0000256" key="2">
    <source>
        <dbReference type="SAM" id="SignalP"/>
    </source>
</evidence>
<dbReference type="SUPFAM" id="SSF49265">
    <property type="entry name" value="Fibronectin type III"/>
    <property type="match status" value="1"/>
</dbReference>